<reference evidence="2" key="1">
    <citation type="submission" date="2018-05" db="EMBL/GenBank/DDBJ databases">
        <authorList>
            <person name="Lanie J.A."/>
            <person name="Ng W.-L."/>
            <person name="Kazmierczak K.M."/>
            <person name="Andrzejewski T.M."/>
            <person name="Davidsen T.M."/>
            <person name="Wayne K.J."/>
            <person name="Tettelin H."/>
            <person name="Glass J.I."/>
            <person name="Rusch D."/>
            <person name="Podicherti R."/>
            <person name="Tsui H.-C.T."/>
            <person name="Winkler M.E."/>
        </authorList>
    </citation>
    <scope>NUCLEOTIDE SEQUENCE</scope>
</reference>
<keyword evidence="1" id="KW-1133">Transmembrane helix</keyword>
<gene>
    <name evidence="2" type="ORF">METZ01_LOCUS486205</name>
</gene>
<sequence>TSISNHNKKIMKFWTKVTLNFFFLAIVSSSIFVNTGHSQAPPEQEDEFANNLGVIAYANDYKLAPEFDHITFRIRNQSTLTIDKIFAWIYHVSEDEEGNPLVLSLVNNPHRGGVIAKGNPHRPGDIAEWRFPLFKALTAKKVGNKYTMRISHKGIFYNKVEPPPKPPE</sequence>
<keyword evidence="1" id="KW-0472">Membrane</keyword>
<feature type="transmembrane region" description="Helical" evidence="1">
    <location>
        <begin position="13"/>
        <end position="33"/>
    </location>
</feature>
<name>A0A383CML9_9ZZZZ</name>
<keyword evidence="1" id="KW-0812">Transmembrane</keyword>
<evidence type="ECO:0000256" key="1">
    <source>
        <dbReference type="SAM" id="Phobius"/>
    </source>
</evidence>
<protein>
    <submittedName>
        <fullName evidence="2">Uncharacterized protein</fullName>
    </submittedName>
</protein>
<dbReference type="EMBL" id="UINC01210055">
    <property type="protein sequence ID" value="SVE33351.1"/>
    <property type="molecule type" value="Genomic_DNA"/>
</dbReference>
<organism evidence="2">
    <name type="scientific">marine metagenome</name>
    <dbReference type="NCBI Taxonomy" id="408172"/>
    <lineage>
        <taxon>unclassified sequences</taxon>
        <taxon>metagenomes</taxon>
        <taxon>ecological metagenomes</taxon>
    </lineage>
</organism>
<accession>A0A383CML9</accession>
<dbReference type="AlphaFoldDB" id="A0A383CML9"/>
<evidence type="ECO:0000313" key="2">
    <source>
        <dbReference type="EMBL" id="SVE33351.1"/>
    </source>
</evidence>
<feature type="non-terminal residue" evidence="2">
    <location>
        <position position="1"/>
    </location>
</feature>
<proteinExistence type="predicted"/>